<protein>
    <submittedName>
        <fullName evidence="2">Uncharacterized protein</fullName>
    </submittedName>
</protein>
<feature type="compositionally biased region" description="Basic and acidic residues" evidence="1">
    <location>
        <begin position="34"/>
        <end position="54"/>
    </location>
</feature>
<sequence>MTHRRRREASPTINDSEEDTTDDKDDSYGTASDSSRDIDPTDSADYREDSKNDECDLTGLLAGDEHLPEYYMEMMADLDNHYSNTMDMRLTL</sequence>
<keyword evidence="3" id="KW-1185">Reference proteome</keyword>
<dbReference type="EMBL" id="PDNC01000207">
    <property type="protein sequence ID" value="PGG95772.1"/>
    <property type="molecule type" value="Genomic_DNA"/>
</dbReference>
<name>A0A2B7WGN9_9EURO</name>
<organism evidence="2 3">
    <name type="scientific">Blastomyces parvus</name>
    <dbReference type="NCBI Taxonomy" id="2060905"/>
    <lineage>
        <taxon>Eukaryota</taxon>
        <taxon>Fungi</taxon>
        <taxon>Dikarya</taxon>
        <taxon>Ascomycota</taxon>
        <taxon>Pezizomycotina</taxon>
        <taxon>Eurotiomycetes</taxon>
        <taxon>Eurotiomycetidae</taxon>
        <taxon>Onygenales</taxon>
        <taxon>Ajellomycetaceae</taxon>
        <taxon>Blastomyces</taxon>
    </lineage>
</organism>
<dbReference type="STRING" id="2060905.A0A2B7WGN9"/>
<evidence type="ECO:0000313" key="2">
    <source>
        <dbReference type="EMBL" id="PGG95772.1"/>
    </source>
</evidence>
<dbReference type="AlphaFoldDB" id="A0A2B7WGN9"/>
<evidence type="ECO:0000313" key="3">
    <source>
        <dbReference type="Proteomes" id="UP000224080"/>
    </source>
</evidence>
<feature type="compositionally biased region" description="Acidic residues" evidence="1">
    <location>
        <begin position="15"/>
        <end position="25"/>
    </location>
</feature>
<evidence type="ECO:0000256" key="1">
    <source>
        <dbReference type="SAM" id="MobiDB-lite"/>
    </source>
</evidence>
<comment type="caution">
    <text evidence="2">The sequence shown here is derived from an EMBL/GenBank/DDBJ whole genome shotgun (WGS) entry which is preliminary data.</text>
</comment>
<gene>
    <name evidence="2" type="ORF">GX51_08125</name>
</gene>
<proteinExistence type="predicted"/>
<dbReference type="Proteomes" id="UP000224080">
    <property type="component" value="Unassembled WGS sequence"/>
</dbReference>
<accession>A0A2B7WGN9</accession>
<dbReference type="OrthoDB" id="4188801at2759"/>
<reference evidence="2 3" key="1">
    <citation type="submission" date="2017-10" db="EMBL/GenBank/DDBJ databases">
        <title>Comparative genomics in systemic dimorphic fungi from Ajellomycetaceae.</title>
        <authorList>
            <person name="Munoz J.F."/>
            <person name="Mcewen J.G."/>
            <person name="Clay O.K."/>
            <person name="Cuomo C.A."/>
        </authorList>
    </citation>
    <scope>NUCLEOTIDE SEQUENCE [LARGE SCALE GENOMIC DNA]</scope>
    <source>
        <strain evidence="2 3">UAMH130</strain>
    </source>
</reference>
<feature type="region of interest" description="Disordered" evidence="1">
    <location>
        <begin position="1"/>
        <end position="57"/>
    </location>
</feature>